<gene>
    <name evidence="2" type="ORF">DdX_13420</name>
</gene>
<feature type="region of interest" description="Disordered" evidence="1">
    <location>
        <begin position="1"/>
        <end position="20"/>
    </location>
</feature>
<organism evidence="2 3">
    <name type="scientific">Ditylenchus destructor</name>
    <dbReference type="NCBI Taxonomy" id="166010"/>
    <lineage>
        <taxon>Eukaryota</taxon>
        <taxon>Metazoa</taxon>
        <taxon>Ecdysozoa</taxon>
        <taxon>Nematoda</taxon>
        <taxon>Chromadorea</taxon>
        <taxon>Rhabditida</taxon>
        <taxon>Tylenchina</taxon>
        <taxon>Tylenchomorpha</taxon>
        <taxon>Sphaerularioidea</taxon>
        <taxon>Anguinidae</taxon>
        <taxon>Anguininae</taxon>
        <taxon>Ditylenchus</taxon>
    </lineage>
</organism>
<reference evidence="2" key="1">
    <citation type="submission" date="2022-01" db="EMBL/GenBank/DDBJ databases">
        <title>Genome Sequence Resource for Two Populations of Ditylenchus destructor, the Migratory Endoparasitic Phytonematode.</title>
        <authorList>
            <person name="Zhang H."/>
            <person name="Lin R."/>
            <person name="Xie B."/>
        </authorList>
    </citation>
    <scope>NUCLEOTIDE SEQUENCE</scope>
    <source>
        <strain evidence="2">BazhouSP</strain>
    </source>
</reference>
<dbReference type="AlphaFoldDB" id="A0AAD4MVD8"/>
<dbReference type="EMBL" id="JAKKPZ010000053">
    <property type="protein sequence ID" value="KAI1705807.1"/>
    <property type="molecule type" value="Genomic_DNA"/>
</dbReference>
<evidence type="ECO:0000313" key="2">
    <source>
        <dbReference type="EMBL" id="KAI1705807.1"/>
    </source>
</evidence>
<keyword evidence="3" id="KW-1185">Reference proteome</keyword>
<evidence type="ECO:0000256" key="1">
    <source>
        <dbReference type="SAM" id="MobiDB-lite"/>
    </source>
</evidence>
<accession>A0AAD4MVD8</accession>
<dbReference type="Proteomes" id="UP001201812">
    <property type="component" value="Unassembled WGS sequence"/>
</dbReference>
<sequence length="166" mass="18775">MPPVAFSTEPAGKSSQTTIPLKKKLFKESENPRVEKLNPPAESDIKEKLNRDVIFWKETVNECEISRTPNADLQKDSHHTCEGFSVNPSGSLQDRVALAVEEYRRLIKETSHRSSYRSECVDSEQYEYVEVSRSDTEVKSASSNVCPLIQQVSTTTILLLVICREI</sequence>
<comment type="caution">
    <text evidence="2">The sequence shown here is derived from an EMBL/GenBank/DDBJ whole genome shotgun (WGS) entry which is preliminary data.</text>
</comment>
<proteinExistence type="predicted"/>
<name>A0AAD4MVD8_9BILA</name>
<protein>
    <submittedName>
        <fullName evidence="2">Uncharacterized protein</fullName>
    </submittedName>
</protein>
<evidence type="ECO:0000313" key="3">
    <source>
        <dbReference type="Proteomes" id="UP001201812"/>
    </source>
</evidence>